<feature type="transmembrane region" description="Helical" evidence="8">
    <location>
        <begin position="95"/>
        <end position="119"/>
    </location>
</feature>
<protein>
    <submittedName>
        <fullName evidence="11">L-cystine transport system permease protein YecS</fullName>
    </submittedName>
</protein>
<accession>A0A7V8FW08</accession>
<evidence type="ECO:0000256" key="1">
    <source>
        <dbReference type="ARBA" id="ARBA00004429"/>
    </source>
</evidence>
<evidence type="ECO:0000256" key="3">
    <source>
        <dbReference type="ARBA" id="ARBA00022448"/>
    </source>
</evidence>
<dbReference type="SUPFAM" id="SSF161098">
    <property type="entry name" value="MetI-like"/>
    <property type="match status" value="1"/>
</dbReference>
<sequence>MQFSVLVDNLPYLLWGNYPDGPLGGAALTLLLSAGSAVLSALLGLAFGILLAIGSGAWHKLLMLALGFLRAIPVLMLIFWTYFLLPIAFGIDVPGVLSVMVALALISGAYLAHAVAAGIAGIRHGQWEAGMSLGLPRLAVLRHIILPQALQIMLPSFVNQWVTLIKDSSLAYIVGVGELSFVAAQVNSRLMIYPAEIFLFVGALYFLLCSGLEQLALWVGRCYQPERIAARQTAQEPAPGTDGVGAKARRLESVP</sequence>
<dbReference type="InterPro" id="IPR010065">
    <property type="entry name" value="AA_ABC_transptr_permease_3TM"/>
</dbReference>
<evidence type="ECO:0000256" key="8">
    <source>
        <dbReference type="RuleBase" id="RU363032"/>
    </source>
</evidence>
<feature type="transmembrane region" description="Helical" evidence="8">
    <location>
        <begin position="61"/>
        <end position="83"/>
    </location>
</feature>
<dbReference type="InterPro" id="IPR000515">
    <property type="entry name" value="MetI-like"/>
</dbReference>
<organism evidence="11 12">
    <name type="scientific">Herbaspirillum frisingense</name>
    <dbReference type="NCBI Taxonomy" id="92645"/>
    <lineage>
        <taxon>Bacteria</taxon>
        <taxon>Pseudomonadati</taxon>
        <taxon>Pseudomonadota</taxon>
        <taxon>Betaproteobacteria</taxon>
        <taxon>Burkholderiales</taxon>
        <taxon>Oxalobacteraceae</taxon>
        <taxon>Herbaspirillum</taxon>
    </lineage>
</organism>
<keyword evidence="7 8" id="KW-0472">Membrane</keyword>
<gene>
    <name evidence="11" type="primary">yecS_5</name>
    <name evidence="11" type="ORF">GAK35_02498</name>
</gene>
<reference evidence="12" key="1">
    <citation type="journal article" date="2020" name="MBio">
        <title>Horizontal gene transfer to a defensive symbiont with a reduced genome amongst a multipartite beetle microbiome.</title>
        <authorList>
            <person name="Waterworth S.C."/>
            <person name="Florez L.V."/>
            <person name="Rees E.R."/>
            <person name="Hertweck C."/>
            <person name="Kaltenpoth M."/>
            <person name="Kwan J.C."/>
        </authorList>
    </citation>
    <scope>NUCLEOTIDE SEQUENCE [LARGE SCALE GENOMIC DNA]</scope>
</reference>
<dbReference type="InterPro" id="IPR043429">
    <property type="entry name" value="ArtM/GltK/GlnP/TcyL/YhdX-like"/>
</dbReference>
<feature type="transmembrane region" description="Helical" evidence="8">
    <location>
        <begin position="198"/>
        <end position="219"/>
    </location>
</feature>
<evidence type="ECO:0000256" key="2">
    <source>
        <dbReference type="ARBA" id="ARBA00010072"/>
    </source>
</evidence>
<dbReference type="CDD" id="cd06261">
    <property type="entry name" value="TM_PBP2"/>
    <property type="match status" value="1"/>
</dbReference>
<dbReference type="InterPro" id="IPR035906">
    <property type="entry name" value="MetI-like_sf"/>
</dbReference>
<evidence type="ECO:0000313" key="12">
    <source>
        <dbReference type="Proteomes" id="UP000462435"/>
    </source>
</evidence>
<evidence type="ECO:0000313" key="11">
    <source>
        <dbReference type="EMBL" id="KAF1042811.1"/>
    </source>
</evidence>
<dbReference type="PANTHER" id="PTHR30614">
    <property type="entry name" value="MEMBRANE COMPONENT OF AMINO ACID ABC TRANSPORTER"/>
    <property type="match status" value="1"/>
</dbReference>
<dbReference type="NCBIfam" id="TIGR01726">
    <property type="entry name" value="HEQRo_perm_3TM"/>
    <property type="match status" value="1"/>
</dbReference>
<dbReference type="AlphaFoldDB" id="A0A7V8FW08"/>
<dbReference type="GO" id="GO:0022857">
    <property type="term" value="F:transmembrane transporter activity"/>
    <property type="evidence" value="ECO:0007669"/>
    <property type="project" value="InterPro"/>
</dbReference>
<dbReference type="EMBL" id="WNDX01000073">
    <property type="protein sequence ID" value="KAF1042811.1"/>
    <property type="molecule type" value="Genomic_DNA"/>
</dbReference>
<evidence type="ECO:0000256" key="7">
    <source>
        <dbReference type="ARBA" id="ARBA00023136"/>
    </source>
</evidence>
<dbReference type="GO" id="GO:0043190">
    <property type="term" value="C:ATP-binding cassette (ABC) transporter complex"/>
    <property type="evidence" value="ECO:0007669"/>
    <property type="project" value="InterPro"/>
</dbReference>
<comment type="subcellular location">
    <subcellularLocation>
        <location evidence="1">Cell inner membrane</location>
        <topology evidence="1">Multi-pass membrane protein</topology>
    </subcellularLocation>
    <subcellularLocation>
        <location evidence="8">Cell membrane</location>
        <topology evidence="8">Multi-pass membrane protein</topology>
    </subcellularLocation>
</comment>
<evidence type="ECO:0000256" key="4">
    <source>
        <dbReference type="ARBA" id="ARBA00022475"/>
    </source>
</evidence>
<proteinExistence type="inferred from homology"/>
<dbReference type="GO" id="GO:0006865">
    <property type="term" value="P:amino acid transport"/>
    <property type="evidence" value="ECO:0007669"/>
    <property type="project" value="TreeGrafter"/>
</dbReference>
<keyword evidence="3 8" id="KW-0813">Transport</keyword>
<feature type="transmembrane region" description="Helical" evidence="8">
    <location>
        <begin position="23"/>
        <end position="54"/>
    </location>
</feature>
<dbReference type="PANTHER" id="PTHR30614:SF21">
    <property type="entry name" value="AMINO ACID ABC TRANSPORTER PERMEASE"/>
    <property type="match status" value="1"/>
</dbReference>
<name>A0A7V8FW08_9BURK</name>
<evidence type="ECO:0000256" key="9">
    <source>
        <dbReference type="SAM" id="MobiDB-lite"/>
    </source>
</evidence>
<dbReference type="Gene3D" id="1.10.3720.10">
    <property type="entry name" value="MetI-like"/>
    <property type="match status" value="1"/>
</dbReference>
<dbReference type="Pfam" id="PF00528">
    <property type="entry name" value="BPD_transp_1"/>
    <property type="match status" value="1"/>
</dbReference>
<feature type="domain" description="ABC transmembrane type-1" evidence="10">
    <location>
        <begin position="26"/>
        <end position="209"/>
    </location>
</feature>
<comment type="caution">
    <text evidence="11">The sequence shown here is derived from an EMBL/GenBank/DDBJ whole genome shotgun (WGS) entry which is preliminary data.</text>
</comment>
<keyword evidence="6 8" id="KW-1133">Transmembrane helix</keyword>
<evidence type="ECO:0000256" key="6">
    <source>
        <dbReference type="ARBA" id="ARBA00022989"/>
    </source>
</evidence>
<comment type="similarity">
    <text evidence="2">Belongs to the binding-protein-dependent transport system permease family. HisMQ subfamily.</text>
</comment>
<keyword evidence="5 8" id="KW-0812">Transmembrane</keyword>
<dbReference type="PROSITE" id="PS50928">
    <property type="entry name" value="ABC_TM1"/>
    <property type="match status" value="1"/>
</dbReference>
<keyword evidence="4" id="KW-1003">Cell membrane</keyword>
<evidence type="ECO:0000259" key="10">
    <source>
        <dbReference type="PROSITE" id="PS50928"/>
    </source>
</evidence>
<dbReference type="Proteomes" id="UP000462435">
    <property type="component" value="Unassembled WGS sequence"/>
</dbReference>
<evidence type="ECO:0000256" key="5">
    <source>
        <dbReference type="ARBA" id="ARBA00022692"/>
    </source>
</evidence>
<feature type="region of interest" description="Disordered" evidence="9">
    <location>
        <begin position="233"/>
        <end position="255"/>
    </location>
</feature>